<keyword evidence="2" id="KW-0813">Transport</keyword>
<evidence type="ECO:0000256" key="1">
    <source>
        <dbReference type="ARBA" id="ARBA00004651"/>
    </source>
</evidence>
<feature type="transmembrane region" description="Helical" evidence="9">
    <location>
        <begin position="180"/>
        <end position="200"/>
    </location>
</feature>
<dbReference type="PANTHER" id="PTHR33451">
    <property type="entry name" value="MALATE-2H(+)/NA(+)-LACTATE ANTIPORTER"/>
    <property type="match status" value="1"/>
</dbReference>
<organism evidence="11">
    <name type="scientific">Tepidanaerobacter syntrophicus</name>
    <dbReference type="NCBI Taxonomy" id="224999"/>
    <lineage>
        <taxon>Bacteria</taxon>
        <taxon>Bacillati</taxon>
        <taxon>Bacillota</taxon>
        <taxon>Clostridia</taxon>
        <taxon>Thermosediminibacterales</taxon>
        <taxon>Tepidanaerobacteraceae</taxon>
        <taxon>Tepidanaerobacter</taxon>
    </lineage>
</organism>
<dbReference type="PANTHER" id="PTHR33451:SF3">
    <property type="entry name" value="MALATE-2H(+)_NA(+)-LACTATE ANTIPORTER"/>
    <property type="match status" value="1"/>
</dbReference>
<proteinExistence type="inferred from homology"/>
<keyword evidence="4" id="KW-1003">Cell membrane</keyword>
<feature type="domain" description="Na+/H+ antiporter NhaC-like C-terminal" evidence="10">
    <location>
        <begin position="148"/>
        <end position="404"/>
    </location>
</feature>
<evidence type="ECO:0000256" key="2">
    <source>
        <dbReference type="ARBA" id="ARBA00022448"/>
    </source>
</evidence>
<feature type="transmembrane region" description="Helical" evidence="9">
    <location>
        <begin position="376"/>
        <end position="397"/>
    </location>
</feature>
<feature type="transmembrane region" description="Helical" evidence="9">
    <location>
        <begin position="129"/>
        <end position="151"/>
    </location>
</feature>
<comment type="subcellular location">
    <subcellularLocation>
        <location evidence="1">Cell membrane</location>
        <topology evidence="1">Multi-pass membrane protein</topology>
    </subcellularLocation>
</comment>
<evidence type="ECO:0000313" key="11">
    <source>
        <dbReference type="EMBL" id="GAQ26040.1"/>
    </source>
</evidence>
<keyword evidence="6 9" id="KW-1133">Transmembrane helix</keyword>
<dbReference type="Pfam" id="PF03553">
    <property type="entry name" value="Na_H_antiporter"/>
    <property type="match status" value="1"/>
</dbReference>
<dbReference type="InterPro" id="IPR018461">
    <property type="entry name" value="Na/H_Antiport_NhaC-like_C"/>
</dbReference>
<keyword evidence="12" id="KW-1185">Reference proteome</keyword>
<evidence type="ECO:0000256" key="6">
    <source>
        <dbReference type="ARBA" id="ARBA00022989"/>
    </source>
</evidence>
<feature type="transmembrane region" description="Helical" evidence="9">
    <location>
        <begin position="409"/>
        <end position="429"/>
    </location>
</feature>
<feature type="transmembrane region" description="Helical" evidence="9">
    <location>
        <begin position="333"/>
        <end position="355"/>
    </location>
</feature>
<keyword evidence="5 9" id="KW-0812">Transmembrane</keyword>
<protein>
    <submittedName>
        <fullName evidence="11">Na+:H+ antiporter, NhaC family</fullName>
    </submittedName>
</protein>
<dbReference type="AlphaFoldDB" id="A0A0U9I5T1"/>
<dbReference type="Proteomes" id="UP000062160">
    <property type="component" value="Unassembled WGS sequence"/>
</dbReference>
<feature type="transmembrane region" description="Helical" evidence="9">
    <location>
        <begin position="245"/>
        <end position="264"/>
    </location>
</feature>
<keyword evidence="7 9" id="KW-0472">Membrane</keyword>
<feature type="transmembrane region" description="Helical" evidence="9">
    <location>
        <begin position="52"/>
        <end position="76"/>
    </location>
</feature>
<evidence type="ECO:0000256" key="9">
    <source>
        <dbReference type="SAM" id="Phobius"/>
    </source>
</evidence>
<gene>
    <name evidence="11" type="ORF">TSYNT_9296</name>
</gene>
<accession>A0A0U9I5T1</accession>
<comment type="similarity">
    <text evidence="8">Belongs to the NhaC Na(+)/H(+) (TC 2.A.35) antiporter family.</text>
</comment>
<keyword evidence="3" id="KW-0050">Antiport</keyword>
<feature type="transmembrane region" description="Helical" evidence="9">
    <location>
        <begin position="96"/>
        <end position="117"/>
    </location>
</feature>
<sequence length="440" mass="47318">MEIITILLVSAVLAISVIARISILYALLAGYFIFCVYAFIKKYTVFQIVKMSYIGIYAVKNILLTFLLIGMLTAVWRAAGTIPAIVCYAIEFIKPSMFVLTAFLLNCLVSFLTGTALGTAATMGVTCMMISVAIGINPILAGGAILSGAYFGDRCSPLSTSALLIAELTFTDIFKNIRNMTITAVVPFVITCIIYALTGIGASNSYQHTLDIQSLFSSSFQLDFAVLLPAFIILLLSLLKINVKLSMIASIVSAIAVCLHYQGLDINSILKTMILGYKSINPQIASMINGGGIISMLKVTAIVCISSSYAGIFRETGLLDNLKDHIASFGKKSSSYSLVLLISIIVGIISCNQTLTIMLTHQLCDMLESDKNKLAIYLENTAVVISPLIPWSIASAVPLATISAPTSCVLAACYLYLLPLWGLIVEALLEKKSPKLDEIS</sequence>
<evidence type="ECO:0000256" key="8">
    <source>
        <dbReference type="ARBA" id="ARBA00038435"/>
    </source>
</evidence>
<dbReference type="EMBL" id="DF977003">
    <property type="protein sequence ID" value="GAQ26040.1"/>
    <property type="molecule type" value="Genomic_DNA"/>
</dbReference>
<feature type="transmembrane region" description="Helical" evidence="9">
    <location>
        <begin position="220"/>
        <end position="239"/>
    </location>
</feature>
<dbReference type="OrthoDB" id="9762978at2"/>
<dbReference type="STRING" id="224999.GCA_001485475_02079"/>
<evidence type="ECO:0000313" key="12">
    <source>
        <dbReference type="Proteomes" id="UP000062160"/>
    </source>
</evidence>
<dbReference type="GO" id="GO:0015297">
    <property type="term" value="F:antiporter activity"/>
    <property type="evidence" value="ECO:0007669"/>
    <property type="project" value="UniProtKB-KW"/>
</dbReference>
<evidence type="ECO:0000259" key="10">
    <source>
        <dbReference type="Pfam" id="PF03553"/>
    </source>
</evidence>
<dbReference type="InterPro" id="IPR052180">
    <property type="entry name" value="NhaC_Na-H+_Antiporter"/>
</dbReference>
<reference evidence="11" key="1">
    <citation type="journal article" date="2016" name="Genome Announc.">
        <title>Draft Genome Sequence of the Syntrophic Lactate-Degrading Bacterium Tepidanaerobacter syntrophicus JLT.</title>
        <authorList>
            <person name="Matsuura N."/>
            <person name="Ohashi A."/>
            <person name="Tourlousse D.M."/>
            <person name="Sekiguchi Y."/>
        </authorList>
    </citation>
    <scope>NUCLEOTIDE SEQUENCE [LARGE SCALE GENOMIC DNA]</scope>
    <source>
        <strain evidence="11">JL</strain>
    </source>
</reference>
<name>A0A0U9I5T1_9FIRM</name>
<evidence type="ECO:0000256" key="7">
    <source>
        <dbReference type="ARBA" id="ARBA00023136"/>
    </source>
</evidence>
<evidence type="ECO:0000256" key="4">
    <source>
        <dbReference type="ARBA" id="ARBA00022475"/>
    </source>
</evidence>
<evidence type="ECO:0000256" key="3">
    <source>
        <dbReference type="ARBA" id="ARBA00022449"/>
    </source>
</evidence>
<dbReference type="GO" id="GO:0005886">
    <property type="term" value="C:plasma membrane"/>
    <property type="evidence" value="ECO:0007669"/>
    <property type="project" value="UniProtKB-SubCell"/>
</dbReference>
<dbReference type="RefSeq" id="WP_059033770.1">
    <property type="nucleotide sequence ID" value="NZ_BSDN01000007.1"/>
</dbReference>
<feature type="transmembrane region" description="Helical" evidence="9">
    <location>
        <begin position="284"/>
        <end position="313"/>
    </location>
</feature>
<evidence type="ECO:0000256" key="5">
    <source>
        <dbReference type="ARBA" id="ARBA00022692"/>
    </source>
</evidence>